<keyword evidence="9" id="KW-1185">Reference proteome</keyword>
<dbReference type="HAMAP" id="MF_01161">
    <property type="entry name" value="tRNA_Ile_lys_synt"/>
    <property type="match status" value="1"/>
</dbReference>
<dbReference type="CDD" id="cd01992">
    <property type="entry name" value="TilS_N"/>
    <property type="match status" value="1"/>
</dbReference>
<feature type="domain" description="tRNA(Ile)-lysidine/2-thiocytidine synthase N-terminal" evidence="7">
    <location>
        <begin position="22"/>
        <end position="200"/>
    </location>
</feature>
<comment type="similarity">
    <text evidence="6">Belongs to the tRNA(Ile)-lysidine synthase family.</text>
</comment>
<keyword evidence="4 6" id="KW-0067">ATP-binding</keyword>
<dbReference type="HOGENOM" id="CLU_018869_0_2_0"/>
<dbReference type="Gene3D" id="3.40.50.620">
    <property type="entry name" value="HUPs"/>
    <property type="match status" value="1"/>
</dbReference>
<dbReference type="InterPro" id="IPR011063">
    <property type="entry name" value="TilS/TtcA_N"/>
</dbReference>
<dbReference type="EC" id="6.3.4.19" evidence="6"/>
<keyword evidence="3 6" id="KW-0547">Nucleotide-binding</keyword>
<dbReference type="GO" id="GO:0006400">
    <property type="term" value="P:tRNA modification"/>
    <property type="evidence" value="ECO:0007669"/>
    <property type="project" value="UniProtKB-UniRule"/>
</dbReference>
<dbReference type="EMBL" id="CP001928">
    <property type="protein sequence ID" value="ADI38051.1"/>
    <property type="molecule type" value="Genomic_DNA"/>
</dbReference>
<comment type="function">
    <text evidence="6">Ligates lysine onto the cytidine present at position 34 of the AUA codon-specific tRNA(Ile) that contains the anticodon CAU, in an ATP-dependent manner. Cytidine is converted to lysidine, thus changing the amino acid specificity of the tRNA from methionine to isoleucine.</text>
</comment>
<dbReference type="STRING" id="716544.wcw_0684"/>
<comment type="catalytic activity">
    <reaction evidence="5 6">
        <text>cytidine(34) in tRNA(Ile2) + L-lysine + ATP = lysidine(34) in tRNA(Ile2) + AMP + diphosphate + H(+)</text>
        <dbReference type="Rhea" id="RHEA:43744"/>
        <dbReference type="Rhea" id="RHEA-COMP:10625"/>
        <dbReference type="Rhea" id="RHEA-COMP:10670"/>
        <dbReference type="ChEBI" id="CHEBI:15378"/>
        <dbReference type="ChEBI" id="CHEBI:30616"/>
        <dbReference type="ChEBI" id="CHEBI:32551"/>
        <dbReference type="ChEBI" id="CHEBI:33019"/>
        <dbReference type="ChEBI" id="CHEBI:82748"/>
        <dbReference type="ChEBI" id="CHEBI:83665"/>
        <dbReference type="ChEBI" id="CHEBI:456215"/>
        <dbReference type="EC" id="6.3.4.19"/>
    </reaction>
</comment>
<dbReference type="InterPro" id="IPR014729">
    <property type="entry name" value="Rossmann-like_a/b/a_fold"/>
</dbReference>
<evidence type="ECO:0000256" key="6">
    <source>
        <dbReference type="HAMAP-Rule" id="MF_01161"/>
    </source>
</evidence>
<dbReference type="GO" id="GO:0032267">
    <property type="term" value="F:tRNA(Ile)-lysidine synthase activity"/>
    <property type="evidence" value="ECO:0007669"/>
    <property type="project" value="UniProtKB-EC"/>
</dbReference>
<dbReference type="Proteomes" id="UP000001505">
    <property type="component" value="Chromosome"/>
</dbReference>
<evidence type="ECO:0000313" key="9">
    <source>
        <dbReference type="Proteomes" id="UP000001505"/>
    </source>
</evidence>
<evidence type="ECO:0000256" key="1">
    <source>
        <dbReference type="ARBA" id="ARBA00022598"/>
    </source>
</evidence>
<dbReference type="SUPFAM" id="SSF52402">
    <property type="entry name" value="Adenine nucleotide alpha hydrolases-like"/>
    <property type="match status" value="1"/>
</dbReference>
<comment type="subcellular location">
    <subcellularLocation>
        <location evidence="6">Cytoplasm</location>
    </subcellularLocation>
</comment>
<evidence type="ECO:0000256" key="2">
    <source>
        <dbReference type="ARBA" id="ARBA00022694"/>
    </source>
</evidence>
<gene>
    <name evidence="6 8" type="primary">tilS</name>
    <name evidence="8" type="ordered locus">wcw_0684</name>
</gene>
<dbReference type="OrthoDB" id="9807403at2"/>
<feature type="binding site" evidence="6">
    <location>
        <begin position="27"/>
        <end position="32"/>
    </location>
    <ligand>
        <name>ATP</name>
        <dbReference type="ChEBI" id="CHEBI:30616"/>
    </ligand>
</feature>
<dbReference type="GO" id="GO:0005737">
    <property type="term" value="C:cytoplasm"/>
    <property type="evidence" value="ECO:0007669"/>
    <property type="project" value="UniProtKB-SubCell"/>
</dbReference>
<proteinExistence type="inferred from homology"/>
<dbReference type="InterPro" id="IPR012795">
    <property type="entry name" value="tRNA_Ile_lys_synt_N"/>
</dbReference>
<sequence>MNLYTSHFLPFLKRCTPFNAPVLIACSGGPDSMALLRMMVEYRKTHSVRFGVAHVDHRWRKESADEAETLRALCREIDVPFHLKEIDPEAMQGNLEEACRHFRQTYFLQLCFDHGYGSVMLGHHLDDQAETVLKRVFEGAKLEKCGGMQEISVYETIPFWRPFLQVRKQKLIAWLNLRNFPYFIDPTNNDSSFLRSKIRGNILPEISRYFGKEVSPGLAFLGREAHALKEFMGSHIYKWLALKEKTPWGTVLDLSCQNPSHLFEARCLISELLPQASREIAYSAAENLIGGAANKCYHAGGKTLYIDRKRMFLTERLHADLPHQETSLKKCGSIGSWNYRIQSASNKRLSGWKQVLYGVLQWPVGGNFEKLRIGSPATVHCQDELNRMRRQARVPVFMKNWAPVITRENEIVQDFLSGKVEQQAADAPLEVVLTKAMD</sequence>
<evidence type="ECO:0000256" key="3">
    <source>
        <dbReference type="ARBA" id="ARBA00022741"/>
    </source>
</evidence>
<dbReference type="NCBIfam" id="TIGR02432">
    <property type="entry name" value="lysidine_TilS_N"/>
    <property type="match status" value="1"/>
</dbReference>
<keyword evidence="2 6" id="KW-0819">tRNA processing</keyword>
<evidence type="ECO:0000313" key="8">
    <source>
        <dbReference type="EMBL" id="ADI38051.1"/>
    </source>
</evidence>
<dbReference type="eggNOG" id="COG0037">
    <property type="taxonomic scope" value="Bacteria"/>
</dbReference>
<organism evidence="8 9">
    <name type="scientific">Waddlia chondrophila (strain ATCC VR-1470 / WSU 86-1044)</name>
    <dbReference type="NCBI Taxonomy" id="716544"/>
    <lineage>
        <taxon>Bacteria</taxon>
        <taxon>Pseudomonadati</taxon>
        <taxon>Chlamydiota</taxon>
        <taxon>Chlamydiia</taxon>
        <taxon>Parachlamydiales</taxon>
        <taxon>Waddliaceae</taxon>
        <taxon>Waddlia</taxon>
    </lineage>
</organism>
<keyword evidence="6" id="KW-0963">Cytoplasm</keyword>
<protein>
    <recommendedName>
        <fullName evidence="6">tRNA(Ile)-lysidine synthase</fullName>
        <ecNumber evidence="6">6.3.4.19</ecNumber>
    </recommendedName>
    <alternativeName>
        <fullName evidence="6">tRNA(Ile)-2-lysyl-cytidine synthase</fullName>
    </alternativeName>
    <alternativeName>
        <fullName evidence="6">tRNA(Ile)-lysidine synthetase</fullName>
    </alternativeName>
</protein>
<dbReference type="Pfam" id="PF01171">
    <property type="entry name" value="ATP_bind_3"/>
    <property type="match status" value="1"/>
</dbReference>
<evidence type="ECO:0000256" key="5">
    <source>
        <dbReference type="ARBA" id="ARBA00048539"/>
    </source>
</evidence>
<comment type="domain">
    <text evidence="6">The N-terminal region contains the highly conserved SGGXDS motif, predicted to be a P-loop motif involved in ATP binding.</text>
</comment>
<accession>D6YV90</accession>
<dbReference type="PANTHER" id="PTHR43033">
    <property type="entry name" value="TRNA(ILE)-LYSIDINE SYNTHASE-RELATED"/>
    <property type="match status" value="1"/>
</dbReference>
<evidence type="ECO:0000256" key="4">
    <source>
        <dbReference type="ARBA" id="ARBA00022840"/>
    </source>
</evidence>
<name>D6YV90_WADCW</name>
<evidence type="ECO:0000259" key="7">
    <source>
        <dbReference type="Pfam" id="PF01171"/>
    </source>
</evidence>
<dbReference type="PANTHER" id="PTHR43033:SF1">
    <property type="entry name" value="TRNA(ILE)-LYSIDINE SYNTHASE-RELATED"/>
    <property type="match status" value="1"/>
</dbReference>
<dbReference type="RefSeq" id="WP_013181770.1">
    <property type="nucleotide sequence ID" value="NC_014225.1"/>
</dbReference>
<dbReference type="GO" id="GO:0005524">
    <property type="term" value="F:ATP binding"/>
    <property type="evidence" value="ECO:0007669"/>
    <property type="project" value="UniProtKB-UniRule"/>
</dbReference>
<reference evidence="8 9" key="1">
    <citation type="journal article" date="2010" name="PLoS ONE">
        <title>The Waddlia genome: a window into chlamydial biology.</title>
        <authorList>
            <person name="Bertelli C."/>
            <person name="Collyn F."/>
            <person name="Croxatto A."/>
            <person name="Ruckert C."/>
            <person name="Polkinghorne A."/>
            <person name="Kebbi-Beghdadi C."/>
            <person name="Goesmann A."/>
            <person name="Vaughan L."/>
            <person name="Greub G."/>
        </authorList>
    </citation>
    <scope>NUCLEOTIDE SEQUENCE [LARGE SCALE GENOMIC DNA]</scope>
    <source>
        <strain evidence="9">ATCC VR-1470 / WSU 86-1044</strain>
    </source>
</reference>
<dbReference type="KEGG" id="wch:wcw_0684"/>
<dbReference type="InterPro" id="IPR012094">
    <property type="entry name" value="tRNA_Ile_lys_synt"/>
</dbReference>
<keyword evidence="1 6" id="KW-0436">Ligase</keyword>
<dbReference type="AlphaFoldDB" id="D6YV90"/>